<dbReference type="Proteomes" id="UP000001645">
    <property type="component" value="Chromosome 4"/>
</dbReference>
<feature type="region of interest" description="Disordered" evidence="11">
    <location>
        <begin position="1446"/>
        <end position="1474"/>
    </location>
</feature>
<gene>
    <name evidence="13" type="primary">CENPE</name>
</gene>
<dbReference type="GO" id="GO:0051382">
    <property type="term" value="P:kinetochore assembly"/>
    <property type="evidence" value="ECO:0007669"/>
    <property type="project" value="Ensembl"/>
</dbReference>
<comment type="similarity">
    <text evidence="9">Belongs to the TRAFAC class myosin-kinesin ATPase superfamily. Kinesin family.</text>
</comment>
<dbReference type="GO" id="GO:0043515">
    <property type="term" value="F:kinetochore binding"/>
    <property type="evidence" value="ECO:0007669"/>
    <property type="project" value="Ensembl"/>
</dbReference>
<evidence type="ECO:0000259" key="12">
    <source>
        <dbReference type="PROSITE" id="PS50067"/>
    </source>
</evidence>
<dbReference type="PROSITE" id="PS50067">
    <property type="entry name" value="KINESIN_MOTOR_2"/>
    <property type="match status" value="1"/>
</dbReference>
<accession>G1NFU7</accession>
<feature type="coiled-coil region" evidence="10">
    <location>
        <begin position="555"/>
        <end position="667"/>
    </location>
</feature>
<evidence type="ECO:0000256" key="10">
    <source>
        <dbReference type="SAM" id="Coils"/>
    </source>
</evidence>
<evidence type="ECO:0000256" key="11">
    <source>
        <dbReference type="SAM" id="MobiDB-lite"/>
    </source>
</evidence>
<dbReference type="GeneTree" id="ENSGT00940000160597"/>
<evidence type="ECO:0000256" key="3">
    <source>
        <dbReference type="ARBA" id="ARBA00022840"/>
    </source>
</evidence>
<organism evidence="13 14">
    <name type="scientific">Meleagris gallopavo</name>
    <name type="common">Wild turkey</name>
    <dbReference type="NCBI Taxonomy" id="9103"/>
    <lineage>
        <taxon>Eukaryota</taxon>
        <taxon>Metazoa</taxon>
        <taxon>Chordata</taxon>
        <taxon>Craniata</taxon>
        <taxon>Vertebrata</taxon>
        <taxon>Euteleostomi</taxon>
        <taxon>Archelosauria</taxon>
        <taxon>Archosauria</taxon>
        <taxon>Dinosauria</taxon>
        <taxon>Saurischia</taxon>
        <taxon>Theropoda</taxon>
        <taxon>Coelurosauria</taxon>
        <taxon>Aves</taxon>
        <taxon>Neognathae</taxon>
        <taxon>Galloanserae</taxon>
        <taxon>Galliformes</taxon>
        <taxon>Phasianidae</taxon>
        <taxon>Meleagridinae</taxon>
        <taxon>Meleagris</taxon>
    </lineage>
</organism>
<evidence type="ECO:0000256" key="1">
    <source>
        <dbReference type="ARBA" id="ARBA00004245"/>
    </source>
</evidence>
<name>G1NFU7_MELGA</name>
<evidence type="ECO:0000313" key="14">
    <source>
        <dbReference type="Proteomes" id="UP000001645"/>
    </source>
</evidence>
<dbReference type="GO" id="GO:0099606">
    <property type="term" value="P:microtubule plus-end directed mitotic chromosome migration"/>
    <property type="evidence" value="ECO:0007669"/>
    <property type="project" value="Ensembl"/>
</dbReference>
<dbReference type="GO" id="GO:0005524">
    <property type="term" value="F:ATP binding"/>
    <property type="evidence" value="ECO:0007669"/>
    <property type="project" value="UniProtKB-UniRule"/>
</dbReference>
<dbReference type="Ensembl" id="ENSMGAT00000012791.2">
    <property type="protein sequence ID" value="ENSMGAP00000011909.2"/>
    <property type="gene ID" value="ENSMGAG00000011389.2"/>
</dbReference>
<dbReference type="PANTHER" id="PTHR47968">
    <property type="entry name" value="CENTROMERE PROTEIN E"/>
    <property type="match status" value="1"/>
</dbReference>
<feature type="coiled-coil region" evidence="10">
    <location>
        <begin position="915"/>
        <end position="997"/>
    </location>
</feature>
<dbReference type="HOGENOM" id="CLU_000713_0_0_1"/>
<feature type="binding site" evidence="9">
    <location>
        <begin position="21"/>
        <end position="28"/>
    </location>
    <ligand>
        <name>ATP</name>
        <dbReference type="ChEBI" id="CHEBI:30616"/>
    </ligand>
</feature>
<sequence>VAVPIIQSAVQGYNGTIFAYGQTASGKTYTMMGNKDSLGIIPKAIQHVFKIICEIPDREFLLRVSYMEIYNETITDLLCSIRKKKPLGIREDVNRNTYVEDLIEEVVVSPEQVMEWIRKGEKNRHYGETKMNEHSSRSHTIFRMIIESRERSDPANANCDGAVMVSHLNLVDLAGSERASQTGSEGVRLKEGCNINRSLFILGQVIKKLCDDPSGFINYRDSKLTRILQNSLGGNAKTVIICTVTPVSFDETLSTLQFANTAKRMKNTPKVNEVLDDDALLKRYRKEILDLKKQLEEVSMKTQLHAMEKDQLAHLLKEKNSLQKVQEDRIRNLTEMLVTSASFSSKQNAKAKRRRRVTWAPGKINQENVDYFEDFEKTTLTTTKKMKMSLSSLPDAEDCKYHFFLCGKFCEAALKWRLENEEQSLFYKSKLKIHFTSNFNKLVLENEQLKSEINEMKEKLEEKIEMDEFEALEKQTQRDHEIQLMHEITNLKNIVSNAEAYNEELEVSLSHKLACNKICMEHGLGDSDKLIEEIQQLSKSLLDSETVALDAKKESAFLRTENLELKERMNELLNNHKQMQKDVQLYQSQIEAGKANYKKMQADLQKELQSVFQENTRLNSLMEGKIPKDLVSLLDLEKKASDLKAELEKALEENALLQKKVNELSELQPPPNTVEMQETEILEKHEELSLLKLEREKLLSAAADNEIKLNSLTEEIEKSKKELEDAQLKYVNSNQEYVVLKQLHEELEQKYLAVSENYEQMKLQIEHLSKDAEESKTALDYVKLELSNKMKELEEKTAHHKLNEMEQLKEQEKIIEARLETKDSEIQAVLQQLSGCWEEIKTLTHERDQLKQKEESLQAETEQLKEDIKDTVSMVGILTLLKWTVHNKTIKELCRFIPVLWIFFILKNILAHEELRNAQSSLRKSQETVKKLEKIISEKEAQILSAKEMLEKTTNELKIQVRCFESVIQEKSVEQELIHLRKELSQTKKKLHEMEEVKASEFNRESEKVEQTDLIPKLHDCREMSTMTERDDDFKMQLENLQSERDHLRNTVQEAIMQEELKCAHNSIRQHQETIVDLKESISEKESQLLKAQEALKETTELEQKVRHCFVNQINSVFYRLQFESRVCSKKKDYHATVNKYVMELYEEKKKQHQLQVQIQCLKKCHLNQNEISSQELNVETWQSLQLNTQIILKDISEMESELLSIEAELQQEASTRKETTQFWETCSGHHCNTEELKEELKKDNERLLQVIKFWTPKGKVNKNLIHKKLKLQKLDNSVNEAGKNLREKDDKINKLQAQIRITTASSELTQLQAKLNETEKCLRTSLTENQSLQKSCIDISKIYIDVIFKHCNNNTHICMKFFLVMSEKEVPQQSQMPIPITCGGGSGIVQSTQILVLKSEQVKLQKENLHLKKQNDILLSNELQLKEELRKWKERALKLRERFSRETTQETVPRSPRKTVSRSLREPTSPSKESLLGEQNIRVVFENRRPVLSLIGPETYRSSCFECLFSRLLRGWPTGAKIIRALHHLNT</sequence>
<dbReference type="Pfam" id="PF00225">
    <property type="entry name" value="Kinesin"/>
    <property type="match status" value="1"/>
</dbReference>
<dbReference type="PANTHER" id="PTHR47968:SF75">
    <property type="entry name" value="CENTROMERE-ASSOCIATED PROTEIN E"/>
    <property type="match status" value="1"/>
</dbReference>
<dbReference type="OrthoDB" id="21525at2759"/>
<reference evidence="13" key="2">
    <citation type="submission" date="2025-08" db="UniProtKB">
        <authorList>
            <consortium name="Ensembl"/>
        </authorList>
    </citation>
    <scope>IDENTIFICATION</scope>
</reference>
<dbReference type="GO" id="GO:0008017">
    <property type="term" value="F:microtubule binding"/>
    <property type="evidence" value="ECO:0007669"/>
    <property type="project" value="Ensembl"/>
</dbReference>
<evidence type="ECO:0000256" key="6">
    <source>
        <dbReference type="ARBA" id="ARBA00023212"/>
    </source>
</evidence>
<dbReference type="CDD" id="cd01374">
    <property type="entry name" value="KISc_CENP_E"/>
    <property type="match status" value="1"/>
</dbReference>
<keyword evidence="4 10" id="KW-0175">Coiled coil</keyword>
<keyword evidence="6" id="KW-0963">Cytoplasm</keyword>
<dbReference type="GO" id="GO:0030496">
    <property type="term" value="C:midbody"/>
    <property type="evidence" value="ECO:0007669"/>
    <property type="project" value="Ensembl"/>
</dbReference>
<keyword evidence="6" id="KW-0206">Cytoskeleton</keyword>
<evidence type="ECO:0000256" key="8">
    <source>
        <dbReference type="ARBA" id="ARBA00081766"/>
    </source>
</evidence>
<feature type="coiled-coil region" evidence="10">
    <location>
        <begin position="1272"/>
        <end position="1299"/>
    </location>
</feature>
<reference evidence="13 14" key="1">
    <citation type="journal article" date="2010" name="PLoS Biol.">
        <title>Multi-platform next-generation sequencing of the domestic turkey (Meleagris gallopavo): genome assembly and analysis.</title>
        <authorList>
            <person name="Dalloul R.A."/>
            <person name="Long J.A."/>
            <person name="Zimin A.V."/>
            <person name="Aslam L."/>
            <person name="Beal K."/>
            <person name="Blomberg L.A."/>
            <person name="Bouffard P."/>
            <person name="Burt D.W."/>
            <person name="Crasta O."/>
            <person name="Crooijmans R.P."/>
            <person name="Cooper K."/>
            <person name="Coulombe R.A."/>
            <person name="De S."/>
            <person name="Delany M.E."/>
            <person name="Dodgson J.B."/>
            <person name="Dong J.J."/>
            <person name="Evans C."/>
            <person name="Frederickson K.M."/>
            <person name="Flicek P."/>
            <person name="Florea L."/>
            <person name="Folkerts O."/>
            <person name="Groenen M.A."/>
            <person name="Harkins T.T."/>
            <person name="Herrero J."/>
            <person name="Hoffmann S."/>
            <person name="Megens H.J."/>
            <person name="Jiang A."/>
            <person name="de Jong P."/>
            <person name="Kaiser P."/>
            <person name="Kim H."/>
            <person name="Kim K.W."/>
            <person name="Kim S."/>
            <person name="Langenberger D."/>
            <person name="Lee M.K."/>
            <person name="Lee T."/>
            <person name="Mane S."/>
            <person name="Marcais G."/>
            <person name="Marz M."/>
            <person name="McElroy A.P."/>
            <person name="Modise T."/>
            <person name="Nefedov M."/>
            <person name="Notredame C."/>
            <person name="Paton I.R."/>
            <person name="Payne W.S."/>
            <person name="Pertea G."/>
            <person name="Prickett D."/>
            <person name="Puiu D."/>
            <person name="Qioa D."/>
            <person name="Raineri E."/>
            <person name="Ruffier M."/>
            <person name="Salzberg S.L."/>
            <person name="Schatz M.C."/>
            <person name="Scheuring C."/>
            <person name="Schmidt C.J."/>
            <person name="Schroeder S."/>
            <person name="Searle S.M."/>
            <person name="Smith E.J."/>
            <person name="Smith J."/>
            <person name="Sonstegard T.S."/>
            <person name="Stadler P.F."/>
            <person name="Tafer H."/>
            <person name="Tu Z.J."/>
            <person name="Van Tassell C.P."/>
            <person name="Vilella A.J."/>
            <person name="Williams K.P."/>
            <person name="Yorke J.A."/>
            <person name="Zhang L."/>
            <person name="Zhang H.B."/>
            <person name="Zhang X."/>
            <person name="Zhang Y."/>
            <person name="Reed K.M."/>
        </authorList>
    </citation>
    <scope>NUCLEOTIDE SEQUENCE [LARGE SCALE GENOMIC DNA]</scope>
</reference>
<dbReference type="GO" id="GO:0005828">
    <property type="term" value="C:kinetochore microtubule"/>
    <property type="evidence" value="ECO:0007669"/>
    <property type="project" value="Ensembl"/>
</dbReference>
<evidence type="ECO:0000313" key="13">
    <source>
        <dbReference type="Ensembl" id="ENSMGAP00000011909.2"/>
    </source>
</evidence>
<feature type="coiled-coil region" evidence="10">
    <location>
        <begin position="695"/>
        <end position="870"/>
    </location>
</feature>
<dbReference type="GO" id="GO:0045171">
    <property type="term" value="C:intercellular bridge"/>
    <property type="evidence" value="ECO:0007669"/>
    <property type="project" value="Ensembl"/>
</dbReference>
<evidence type="ECO:0000256" key="5">
    <source>
        <dbReference type="ARBA" id="ARBA00023175"/>
    </source>
</evidence>
<dbReference type="SUPFAM" id="SSF52540">
    <property type="entry name" value="P-loop containing nucleoside triphosphate hydrolases"/>
    <property type="match status" value="1"/>
</dbReference>
<dbReference type="GO" id="GO:0030071">
    <property type="term" value="P:regulation of mitotic metaphase/anaphase transition"/>
    <property type="evidence" value="ECO:0007669"/>
    <property type="project" value="Ensembl"/>
</dbReference>
<keyword evidence="2 9" id="KW-0547">Nucleotide-binding</keyword>
<dbReference type="InterPro" id="IPR019821">
    <property type="entry name" value="Kinesin_motor_CS"/>
</dbReference>
<dbReference type="InterPro" id="IPR001752">
    <property type="entry name" value="Kinesin_motor_dom"/>
</dbReference>
<feature type="coiled-coil region" evidence="10">
    <location>
        <begin position="439"/>
        <end position="470"/>
    </location>
</feature>
<dbReference type="PROSITE" id="PS00411">
    <property type="entry name" value="KINESIN_MOTOR_1"/>
    <property type="match status" value="1"/>
</dbReference>
<keyword evidence="5 9" id="KW-0505">Motor protein</keyword>
<evidence type="ECO:0000256" key="4">
    <source>
        <dbReference type="ARBA" id="ARBA00023054"/>
    </source>
</evidence>
<feature type="domain" description="Kinesin motor" evidence="12">
    <location>
        <begin position="1"/>
        <end position="265"/>
    </location>
</feature>
<dbReference type="Bgee" id="ENSMGAG00000011389">
    <property type="expression patterns" value="Expressed in bursa of Fabricius and 11 other cell types or tissues"/>
</dbReference>
<evidence type="ECO:0000256" key="2">
    <source>
        <dbReference type="ARBA" id="ARBA00022741"/>
    </source>
</evidence>
<dbReference type="InParanoid" id="G1NFU7"/>
<dbReference type="FunFam" id="3.40.850.10:FF:000026">
    <property type="entry name" value="Centromere-associated protein E"/>
    <property type="match status" value="1"/>
</dbReference>
<dbReference type="SMART" id="SM00129">
    <property type="entry name" value="KISc"/>
    <property type="match status" value="1"/>
</dbReference>
<dbReference type="InterPro" id="IPR036961">
    <property type="entry name" value="Kinesin_motor_dom_sf"/>
</dbReference>
<comment type="subcellular location">
    <subcellularLocation>
        <location evidence="1">Cytoplasm</location>
        <location evidence="1">Cytoskeleton</location>
    </subcellularLocation>
</comment>
<dbReference type="GO" id="GO:1990023">
    <property type="term" value="C:mitotic spindle midzone"/>
    <property type="evidence" value="ECO:0007669"/>
    <property type="project" value="Ensembl"/>
</dbReference>
<dbReference type="GO" id="GO:0003777">
    <property type="term" value="F:microtubule motor activity"/>
    <property type="evidence" value="ECO:0007669"/>
    <property type="project" value="Ensembl"/>
</dbReference>
<proteinExistence type="inferred from homology"/>
<dbReference type="InterPro" id="IPR027640">
    <property type="entry name" value="Kinesin-like_fam"/>
</dbReference>
<feature type="coiled-coil region" evidence="10">
    <location>
        <begin position="1031"/>
        <end position="1105"/>
    </location>
</feature>
<dbReference type="GO" id="GO:0099607">
    <property type="term" value="P:lateral attachment of mitotic spindle microtubules to kinetochore"/>
    <property type="evidence" value="ECO:0007669"/>
    <property type="project" value="Ensembl"/>
</dbReference>
<dbReference type="GO" id="GO:0000776">
    <property type="term" value="C:kinetochore"/>
    <property type="evidence" value="ECO:0007669"/>
    <property type="project" value="Ensembl"/>
</dbReference>
<evidence type="ECO:0000256" key="9">
    <source>
        <dbReference type="PROSITE-ProRule" id="PRU00283"/>
    </source>
</evidence>
<evidence type="ECO:0000256" key="7">
    <source>
        <dbReference type="ARBA" id="ARBA00070169"/>
    </source>
</evidence>
<keyword evidence="14" id="KW-1185">Reference proteome</keyword>
<dbReference type="PRINTS" id="PR00380">
    <property type="entry name" value="KINESINHEAVY"/>
</dbReference>
<keyword evidence="3 9" id="KW-0067">ATP-binding</keyword>
<dbReference type="InterPro" id="IPR027417">
    <property type="entry name" value="P-loop_NTPase"/>
</dbReference>
<protein>
    <recommendedName>
        <fullName evidence="7">Centromere-associated protein E</fullName>
    </recommendedName>
    <alternativeName>
        <fullName evidence="8">Centromere protein E</fullName>
    </alternativeName>
</protein>
<reference evidence="13" key="3">
    <citation type="submission" date="2025-09" db="UniProtKB">
        <authorList>
            <consortium name="Ensembl"/>
        </authorList>
    </citation>
    <scope>IDENTIFICATION</scope>
</reference>
<dbReference type="GO" id="GO:0007079">
    <property type="term" value="P:mitotic chromosome movement towards spindle pole"/>
    <property type="evidence" value="ECO:0007669"/>
    <property type="project" value="Ensembl"/>
</dbReference>
<dbReference type="GO" id="GO:0007052">
    <property type="term" value="P:mitotic spindle organization"/>
    <property type="evidence" value="ECO:0007669"/>
    <property type="project" value="Ensembl"/>
</dbReference>
<dbReference type="Gene3D" id="3.40.850.10">
    <property type="entry name" value="Kinesin motor domain"/>
    <property type="match status" value="1"/>
</dbReference>
<dbReference type="GO" id="GO:0005634">
    <property type="term" value="C:nucleus"/>
    <property type="evidence" value="ECO:0007669"/>
    <property type="project" value="Ensembl"/>
</dbReference>